<dbReference type="Proteomes" id="UP000077684">
    <property type="component" value="Unassembled WGS sequence"/>
</dbReference>
<keyword evidence="3" id="KW-1185">Reference proteome</keyword>
<reference evidence="2" key="1">
    <citation type="submission" date="2016-04" db="EMBL/GenBank/DDBJ databases">
        <authorList>
            <person name="Nguyen H.D."/>
            <person name="Samba Siva P."/>
            <person name="Cullis J."/>
            <person name="Levesque C.A."/>
            <person name="Hambleton S."/>
        </authorList>
    </citation>
    <scope>NUCLEOTIDE SEQUENCE</scope>
    <source>
        <strain evidence="2">DAOMC 236426</strain>
    </source>
</reference>
<evidence type="ECO:0000313" key="3">
    <source>
        <dbReference type="Proteomes" id="UP000077684"/>
    </source>
</evidence>
<evidence type="ECO:0000313" key="2">
    <source>
        <dbReference type="EMBL" id="KAE8245249.1"/>
    </source>
</evidence>
<gene>
    <name evidence="2" type="ORF">A4X06_0g5765</name>
</gene>
<proteinExistence type="predicted"/>
<organism evidence="2 3">
    <name type="scientific">Tilletia controversa</name>
    <name type="common">dwarf bunt fungus</name>
    <dbReference type="NCBI Taxonomy" id="13291"/>
    <lineage>
        <taxon>Eukaryota</taxon>
        <taxon>Fungi</taxon>
        <taxon>Dikarya</taxon>
        <taxon>Basidiomycota</taxon>
        <taxon>Ustilaginomycotina</taxon>
        <taxon>Exobasidiomycetes</taxon>
        <taxon>Tilletiales</taxon>
        <taxon>Tilletiaceae</taxon>
        <taxon>Tilletia</taxon>
    </lineage>
</organism>
<evidence type="ECO:0000256" key="1">
    <source>
        <dbReference type="SAM" id="MobiDB-lite"/>
    </source>
</evidence>
<comment type="caution">
    <text evidence="2">The sequence shown here is derived from an EMBL/GenBank/DDBJ whole genome shotgun (WGS) entry which is preliminary data.</text>
</comment>
<reference evidence="2" key="2">
    <citation type="journal article" date="2019" name="IMA Fungus">
        <title>Genome sequencing and comparison of five Tilletia species to identify candidate genes for the detection of regulated species infecting wheat.</title>
        <authorList>
            <person name="Nguyen H.D.T."/>
            <person name="Sultana T."/>
            <person name="Kesanakurti P."/>
            <person name="Hambleton S."/>
        </authorList>
    </citation>
    <scope>NUCLEOTIDE SEQUENCE</scope>
    <source>
        <strain evidence="2">DAOMC 236426</strain>
    </source>
</reference>
<feature type="compositionally biased region" description="Polar residues" evidence="1">
    <location>
        <begin position="1"/>
        <end position="18"/>
    </location>
</feature>
<name>A0A8X7SVE1_9BASI</name>
<accession>A0A8X7SVE1</accession>
<dbReference type="AlphaFoldDB" id="A0A8X7SVE1"/>
<dbReference type="EMBL" id="LWDE02000751">
    <property type="protein sequence ID" value="KAE8245249.1"/>
    <property type="molecule type" value="Genomic_DNA"/>
</dbReference>
<protein>
    <submittedName>
        <fullName evidence="2">Uncharacterized protein</fullName>
    </submittedName>
</protein>
<feature type="region of interest" description="Disordered" evidence="1">
    <location>
        <begin position="1"/>
        <end position="23"/>
    </location>
</feature>
<sequence length="88" mass="9549">MPLNSRTFRSCSIPSGSDSGRLRHSGLVHNRHIRTTGTAVHDPILAIPLLLVGFSSWASPHGRDHLARYLSLNSPPTICLAQNLADLV</sequence>